<dbReference type="RefSeq" id="WP_149487280.1">
    <property type="nucleotide sequence ID" value="NZ_CP036150.1"/>
</dbReference>
<sequence length="206" mass="23265">MSNRSRPDFYAQKAKKEGFMARSVYKLEEIQSKNRLIRPGDRVLDVGASPGSWTQYCLRLLKGQGMVVAADLKPLGQFKAKGELHFIQGDVFSAEVRESLSELGPFDVIISDAAPSTSGNRLMDTRRSYNLVEQILDFALIWLKPGGNFTVKVFQGGDESEIFDRMKDSFEQVKKLKPKAVRKESFEYYFIGLGKKEFSDTSGIEE</sequence>
<dbReference type="Pfam" id="PF01728">
    <property type="entry name" value="FtsJ"/>
    <property type="match status" value="1"/>
</dbReference>
<evidence type="ECO:0000256" key="6">
    <source>
        <dbReference type="ARBA" id="ARBA00038861"/>
    </source>
</evidence>
<keyword evidence="1 11" id="KW-0698">rRNA processing</keyword>
<dbReference type="Proteomes" id="UP000324209">
    <property type="component" value="Chromosome"/>
</dbReference>
<dbReference type="GO" id="GO:0008650">
    <property type="term" value="F:rRNA (uridine-2'-O-)-methyltransferase activity"/>
    <property type="evidence" value="ECO:0007669"/>
    <property type="project" value="UniProtKB-UniRule"/>
</dbReference>
<gene>
    <name evidence="11" type="primary">rlmE</name>
    <name evidence="11" type="synonym">ftsJ</name>
    <name evidence="11" type="synonym">rrmJ</name>
    <name evidence="14" type="ORF">EXM22_14910</name>
</gene>
<feature type="domain" description="Ribosomal RNA methyltransferase FtsJ" evidence="13">
    <location>
        <begin position="19"/>
        <end position="195"/>
    </location>
</feature>
<reference evidence="14 15" key="1">
    <citation type="submission" date="2019-02" db="EMBL/GenBank/DDBJ databases">
        <title>Complete Genome Sequence and Methylome Analysis of free living Spirochaetas.</title>
        <authorList>
            <person name="Fomenkov A."/>
            <person name="Dubinina G."/>
            <person name="Leshcheva N."/>
            <person name="Mikheeva N."/>
            <person name="Grabovich M."/>
            <person name="Vincze T."/>
            <person name="Roberts R.J."/>
        </authorList>
    </citation>
    <scope>NUCLEOTIDE SEQUENCE [LARGE SCALE GENOMIC DNA]</scope>
    <source>
        <strain evidence="14 15">K2</strain>
    </source>
</reference>
<evidence type="ECO:0000256" key="4">
    <source>
        <dbReference type="ARBA" id="ARBA00022691"/>
    </source>
</evidence>
<evidence type="ECO:0000256" key="12">
    <source>
        <dbReference type="PIRSR" id="PIRSR005461-1"/>
    </source>
</evidence>
<dbReference type="KEGG" id="ock:EXM22_14910"/>
<evidence type="ECO:0000256" key="5">
    <source>
        <dbReference type="ARBA" id="ARBA00037569"/>
    </source>
</evidence>
<evidence type="ECO:0000256" key="7">
    <source>
        <dbReference type="ARBA" id="ARBA00041129"/>
    </source>
</evidence>
<comment type="subcellular location">
    <subcellularLocation>
        <location evidence="11">Cytoplasm</location>
    </subcellularLocation>
</comment>
<feature type="binding site" evidence="11">
    <location>
        <position position="53"/>
    </location>
    <ligand>
        <name>S-adenosyl-L-methionine</name>
        <dbReference type="ChEBI" id="CHEBI:59789"/>
    </ligand>
</feature>
<feature type="binding site" evidence="11">
    <location>
        <position position="90"/>
    </location>
    <ligand>
        <name>S-adenosyl-L-methionine</name>
        <dbReference type="ChEBI" id="CHEBI:59789"/>
    </ligand>
</feature>
<keyword evidence="3 11" id="KW-0808">Transferase</keyword>
<dbReference type="HAMAP" id="MF_01547">
    <property type="entry name" value="RNA_methyltr_E"/>
    <property type="match status" value="1"/>
</dbReference>
<feature type="binding site" evidence="11">
    <location>
        <position position="71"/>
    </location>
    <ligand>
        <name>S-adenosyl-L-methionine</name>
        <dbReference type="ChEBI" id="CHEBI:59789"/>
    </ligand>
</feature>
<dbReference type="PIRSF" id="PIRSF005461">
    <property type="entry name" value="23S_rRNA_mtase"/>
    <property type="match status" value="1"/>
</dbReference>
<dbReference type="PANTHER" id="PTHR10920:SF18">
    <property type="entry name" value="RRNA METHYLTRANSFERASE 2, MITOCHONDRIAL"/>
    <property type="match status" value="1"/>
</dbReference>
<dbReference type="InterPro" id="IPR015507">
    <property type="entry name" value="rRNA-MeTfrase_E"/>
</dbReference>
<evidence type="ECO:0000256" key="10">
    <source>
        <dbReference type="ARBA" id="ARBA00048970"/>
    </source>
</evidence>
<evidence type="ECO:0000256" key="1">
    <source>
        <dbReference type="ARBA" id="ARBA00022552"/>
    </source>
</evidence>
<keyword evidence="2 11" id="KW-0489">Methyltransferase</keyword>
<evidence type="ECO:0000256" key="2">
    <source>
        <dbReference type="ARBA" id="ARBA00022603"/>
    </source>
</evidence>
<dbReference type="InterPro" id="IPR050082">
    <property type="entry name" value="RNA_methyltr_RlmE"/>
</dbReference>
<organism evidence="14 15">
    <name type="scientific">Oceanispirochaeta crateris</name>
    <dbReference type="NCBI Taxonomy" id="2518645"/>
    <lineage>
        <taxon>Bacteria</taxon>
        <taxon>Pseudomonadati</taxon>
        <taxon>Spirochaetota</taxon>
        <taxon>Spirochaetia</taxon>
        <taxon>Spirochaetales</taxon>
        <taxon>Spirochaetaceae</taxon>
        <taxon>Oceanispirochaeta</taxon>
    </lineage>
</organism>
<feature type="binding site" evidence="11">
    <location>
        <position position="51"/>
    </location>
    <ligand>
        <name>S-adenosyl-L-methionine</name>
        <dbReference type="ChEBI" id="CHEBI:59789"/>
    </ligand>
</feature>
<dbReference type="OrthoDB" id="154490at2"/>
<keyword evidence="15" id="KW-1185">Reference proteome</keyword>
<dbReference type="InterPro" id="IPR029063">
    <property type="entry name" value="SAM-dependent_MTases_sf"/>
</dbReference>
<keyword evidence="4 11" id="KW-0949">S-adenosyl-L-methionine</keyword>
<accession>A0A5C1QRL6</accession>
<evidence type="ECO:0000313" key="14">
    <source>
        <dbReference type="EMBL" id="QEN09206.1"/>
    </source>
</evidence>
<dbReference type="SUPFAM" id="SSF53335">
    <property type="entry name" value="S-adenosyl-L-methionine-dependent methyltransferases"/>
    <property type="match status" value="1"/>
</dbReference>
<dbReference type="AlphaFoldDB" id="A0A5C1QRL6"/>
<evidence type="ECO:0000256" key="3">
    <source>
        <dbReference type="ARBA" id="ARBA00022679"/>
    </source>
</evidence>
<evidence type="ECO:0000313" key="15">
    <source>
        <dbReference type="Proteomes" id="UP000324209"/>
    </source>
</evidence>
<dbReference type="InterPro" id="IPR002877">
    <property type="entry name" value="RNA_MeTrfase_FtsJ_dom"/>
</dbReference>
<evidence type="ECO:0000256" key="11">
    <source>
        <dbReference type="HAMAP-Rule" id="MF_01547"/>
    </source>
</evidence>
<dbReference type="Gene3D" id="3.40.50.150">
    <property type="entry name" value="Vaccinia Virus protein VP39"/>
    <property type="match status" value="1"/>
</dbReference>
<dbReference type="PANTHER" id="PTHR10920">
    <property type="entry name" value="RIBOSOMAL RNA METHYLTRANSFERASE"/>
    <property type="match status" value="1"/>
</dbReference>
<evidence type="ECO:0000256" key="8">
    <source>
        <dbReference type="ARBA" id="ARBA00041995"/>
    </source>
</evidence>
<dbReference type="GO" id="GO:0005737">
    <property type="term" value="C:cytoplasm"/>
    <property type="evidence" value="ECO:0007669"/>
    <property type="project" value="UniProtKB-SubCell"/>
</dbReference>
<feature type="binding site" evidence="11">
    <location>
        <position position="112"/>
    </location>
    <ligand>
        <name>S-adenosyl-L-methionine</name>
        <dbReference type="ChEBI" id="CHEBI:59789"/>
    </ligand>
</feature>
<keyword evidence="11" id="KW-0963">Cytoplasm</keyword>
<proteinExistence type="inferred from homology"/>
<comment type="similarity">
    <text evidence="11">Belongs to the class I-like SAM-binding methyltransferase superfamily. RNA methyltransferase RlmE family.</text>
</comment>
<evidence type="ECO:0000259" key="13">
    <source>
        <dbReference type="Pfam" id="PF01728"/>
    </source>
</evidence>
<dbReference type="EMBL" id="CP036150">
    <property type="protein sequence ID" value="QEN09206.1"/>
    <property type="molecule type" value="Genomic_DNA"/>
</dbReference>
<dbReference type="EC" id="2.1.1.166" evidence="6 11"/>
<comment type="catalytic activity">
    <reaction evidence="10 11">
        <text>uridine(2552) in 23S rRNA + S-adenosyl-L-methionine = 2'-O-methyluridine(2552) in 23S rRNA + S-adenosyl-L-homocysteine + H(+)</text>
        <dbReference type="Rhea" id="RHEA:42720"/>
        <dbReference type="Rhea" id="RHEA-COMP:10202"/>
        <dbReference type="Rhea" id="RHEA-COMP:10203"/>
        <dbReference type="ChEBI" id="CHEBI:15378"/>
        <dbReference type="ChEBI" id="CHEBI:57856"/>
        <dbReference type="ChEBI" id="CHEBI:59789"/>
        <dbReference type="ChEBI" id="CHEBI:65315"/>
        <dbReference type="ChEBI" id="CHEBI:74478"/>
        <dbReference type="EC" id="2.1.1.166"/>
    </reaction>
</comment>
<protein>
    <recommendedName>
        <fullName evidence="7 11">Ribosomal RNA large subunit methyltransferase E</fullName>
        <ecNumber evidence="6 11">2.1.1.166</ecNumber>
    </recommendedName>
    <alternativeName>
        <fullName evidence="9 11">23S rRNA Um2552 methyltransferase</fullName>
    </alternativeName>
    <alternativeName>
        <fullName evidence="8 11">rRNA (uridine-2'-O-)-methyltransferase</fullName>
    </alternativeName>
</protein>
<comment type="function">
    <text evidence="5 11">Specifically methylates the uridine in position 2552 of 23S rRNA at the 2'-O position of the ribose in the fully assembled 50S ribosomal subunit.</text>
</comment>
<feature type="active site" description="Proton acceptor" evidence="11 12">
    <location>
        <position position="152"/>
    </location>
</feature>
<evidence type="ECO:0000256" key="9">
    <source>
        <dbReference type="ARBA" id="ARBA00042745"/>
    </source>
</evidence>
<name>A0A5C1QRL6_9SPIO</name>